<evidence type="ECO:0000313" key="4">
    <source>
        <dbReference type="Proteomes" id="UP000204584"/>
    </source>
</evidence>
<dbReference type="SUPFAM" id="SSF81383">
    <property type="entry name" value="F-box domain"/>
    <property type="match status" value="1"/>
</dbReference>
<dbReference type="InterPro" id="IPR001810">
    <property type="entry name" value="F-box_dom"/>
</dbReference>
<feature type="compositionally biased region" description="Basic and acidic residues" evidence="1">
    <location>
        <begin position="302"/>
        <end position="312"/>
    </location>
</feature>
<keyword evidence="4" id="KW-1185">Reference proteome</keyword>
<dbReference type="InterPro" id="IPR052050">
    <property type="entry name" value="SecEffector_AnkRepeat"/>
</dbReference>
<dbReference type="SMART" id="SM00256">
    <property type="entry name" value="FBOX"/>
    <property type="match status" value="1"/>
</dbReference>
<dbReference type="Pfam" id="PF12937">
    <property type="entry name" value="F-box-like"/>
    <property type="match status" value="1"/>
</dbReference>
<proteinExistence type="predicted"/>
<dbReference type="KEGG" id="vg:16607483"/>
<dbReference type="GeneID" id="16607483"/>
<dbReference type="Gene3D" id="1.20.1280.50">
    <property type="match status" value="1"/>
</dbReference>
<dbReference type="PANTHER" id="PTHR46586:SF3">
    <property type="entry name" value="ANKYRIN REPEAT-CONTAINING PROTEIN"/>
    <property type="match status" value="1"/>
</dbReference>
<dbReference type="SUPFAM" id="SSF140860">
    <property type="entry name" value="Pseudo ankyrin repeat-like"/>
    <property type="match status" value="1"/>
</dbReference>
<gene>
    <name evidence="3" type="ORF">psal_cds_1319</name>
</gene>
<evidence type="ECO:0000313" key="3">
    <source>
        <dbReference type="EMBL" id="AGO85696.1"/>
    </source>
</evidence>
<dbReference type="PANTHER" id="PTHR46586">
    <property type="entry name" value="ANKYRIN REPEAT-CONTAINING PROTEIN"/>
    <property type="match status" value="1"/>
</dbReference>
<feature type="domain" description="F-box" evidence="2">
    <location>
        <begin position="1"/>
        <end position="40"/>
    </location>
</feature>
<evidence type="ECO:0000256" key="1">
    <source>
        <dbReference type="SAM" id="MobiDB-lite"/>
    </source>
</evidence>
<dbReference type="EMBL" id="KC977571">
    <property type="protein sequence ID" value="AGO85696.1"/>
    <property type="molecule type" value="Genomic_DNA"/>
</dbReference>
<feature type="region of interest" description="Disordered" evidence="1">
    <location>
        <begin position="285"/>
        <end position="323"/>
    </location>
</feature>
<dbReference type="Gene3D" id="1.25.40.20">
    <property type="entry name" value="Ankyrin repeat-containing domain"/>
    <property type="match status" value="1"/>
</dbReference>
<sequence length="323" mass="35562">MTIDALPDEIIAHIFSFLPCIDLAARVRPVCRRWLAIASDPLAVGPNCARLRYSSCLHQHRPSLGVRAATFGHIHCLADARERGCQWGPDLCVAAAANGRLAALVWLRRQGCPWDDDVCRGAASRGHVECLAFAHEKGRSLARCDWKKAVHRGDIGVVEYGCKHGWAPKKRMLRIAVARDHVDMVRCLLAYGCPWDPDCLCRIAIDSGSLNCIDYLHERDRLCGMSLGPCAIKARRPDVIAYIESQGQSCDKRHNVVRAGTGATIGSGRRHVAAKHGPLTILADNHKTMQPGGVSKKGHNRGARERDKKEPPTFDAPFLHGSW</sequence>
<dbReference type="RefSeq" id="YP_008438775.1">
    <property type="nucleotide sequence ID" value="NC_022098.1"/>
</dbReference>
<dbReference type="Proteomes" id="UP000204584">
    <property type="component" value="Segment"/>
</dbReference>
<organism evidence="3 4">
    <name type="scientific">Pandoravirus salinus</name>
    <dbReference type="NCBI Taxonomy" id="1349410"/>
    <lineage>
        <taxon>Viruses</taxon>
        <taxon>Pandoravirus</taxon>
    </lineage>
</organism>
<name>S4W1L2_9VIRU</name>
<dbReference type="InterPro" id="IPR036047">
    <property type="entry name" value="F-box-like_dom_sf"/>
</dbReference>
<evidence type="ECO:0000259" key="2">
    <source>
        <dbReference type="PROSITE" id="PS50181"/>
    </source>
</evidence>
<dbReference type="PROSITE" id="PS50181">
    <property type="entry name" value="FBOX"/>
    <property type="match status" value="1"/>
</dbReference>
<reference evidence="3 4" key="1">
    <citation type="journal article" date="2013" name="Science">
        <title>Pandoraviruses: amoeba viruses with genomes up to 2.5 Mb reaching that of parasitic eukaryotes.</title>
        <authorList>
            <person name="Philippe N."/>
            <person name="Legendre M."/>
            <person name="Doutre G."/>
            <person name="Coute Y."/>
            <person name="Poirot O."/>
            <person name="Lescot M."/>
            <person name="Arslan D."/>
            <person name="Seltzer V."/>
            <person name="Bertaux L."/>
            <person name="Bruley C."/>
            <person name="Garin J."/>
            <person name="Claverie J.M."/>
            <person name="Abergel C."/>
        </authorList>
    </citation>
    <scope>NUCLEOTIDE SEQUENCE [LARGE SCALE GENOMIC DNA]</scope>
</reference>
<protein>
    <submittedName>
        <fullName evidence="3">Ankyrin repeat domain containing protein</fullName>
    </submittedName>
</protein>
<dbReference type="InterPro" id="IPR036770">
    <property type="entry name" value="Ankyrin_rpt-contain_sf"/>
</dbReference>
<accession>S4W1L2</accession>